<proteinExistence type="predicted"/>
<keyword evidence="5" id="KW-1185">Reference proteome</keyword>
<sequence>MGLDPRCFDNLHEEFKKEYPPLLLTGRPRALDTRMILALVLMWLHSTMKQETLCLLFGVTAASVSRSKIMGIKTLYRVFSKNKNDRRWSIRWPSDNKKRQFNEMIQANTSNDFEKEVTEGVFGFIDGLNLKIKHPSDPLEQNAYYNGWKSDCFASQVIVFTPDSCICFVRYNCPGSWHDAEISVPLYEILLSPRCPEPFKLLADSAFPCRRDFVTKIFSVPRENAVGVNRADPETQKKHAIITKHRQAVEWGQYLLV</sequence>
<comment type="caution">
    <text evidence="4">The sequence shown here is derived from an EMBL/GenBank/DDBJ whole genome shotgun (WGS) entry which is preliminary data.</text>
</comment>
<feature type="domain" description="DDE Tnp4" evidence="3">
    <location>
        <begin position="125"/>
        <end position="252"/>
    </location>
</feature>
<evidence type="ECO:0000256" key="1">
    <source>
        <dbReference type="ARBA" id="ARBA00001968"/>
    </source>
</evidence>
<reference evidence="4 5" key="1">
    <citation type="submission" date="2015-06" db="EMBL/GenBank/DDBJ databases">
        <title>Expansion of signal transduction pathways in fungi by whole-genome duplication.</title>
        <authorList>
            <consortium name="DOE Joint Genome Institute"/>
            <person name="Corrochano L.M."/>
            <person name="Kuo A."/>
            <person name="Marcet-Houben M."/>
            <person name="Polaino S."/>
            <person name="Salamov A."/>
            <person name="Villalobos J.M."/>
            <person name="Alvarez M.I."/>
            <person name="Avalos J."/>
            <person name="Benito E.P."/>
            <person name="Benoit I."/>
            <person name="Burger G."/>
            <person name="Camino L.P."/>
            <person name="Canovas D."/>
            <person name="Cerda-Olmedo E."/>
            <person name="Cheng J.-F."/>
            <person name="Dominguez A."/>
            <person name="Elias M."/>
            <person name="Eslava A.P."/>
            <person name="Glaser F."/>
            <person name="Grimwood J."/>
            <person name="Gutierrez G."/>
            <person name="Heitman J."/>
            <person name="Henrissat B."/>
            <person name="Iturriaga E.A."/>
            <person name="Lang B.F."/>
            <person name="Lavin J.L."/>
            <person name="Lee S."/>
            <person name="Li W."/>
            <person name="Lindquist E."/>
            <person name="Lopez-Garcia S."/>
            <person name="Luque E.M."/>
            <person name="Marcos A.T."/>
            <person name="Martin J."/>
            <person name="Mccluskey K."/>
            <person name="Medina H.R."/>
            <person name="Miralles-Duran A."/>
            <person name="Miyazaki A."/>
            <person name="Munoz-Torres E."/>
            <person name="Oguiza J.A."/>
            <person name="Ohm R."/>
            <person name="Olmedo M."/>
            <person name="Orejas M."/>
            <person name="Ortiz-Castellanos L."/>
            <person name="Pisabarro A.G."/>
            <person name="Rodriguez-Romero J."/>
            <person name="Ruiz-Herrera J."/>
            <person name="Ruiz-Vazquez R."/>
            <person name="Sanz C."/>
            <person name="Schackwitz W."/>
            <person name="Schmutz J."/>
            <person name="Shahriari M."/>
            <person name="Shelest E."/>
            <person name="Silva-Franco F."/>
            <person name="Soanes D."/>
            <person name="Syed K."/>
            <person name="Tagua V.G."/>
            <person name="Talbot N.J."/>
            <person name="Thon M."/>
            <person name="De Vries R.P."/>
            <person name="Wiebenga A."/>
            <person name="Yadav J.S."/>
            <person name="Braun E.L."/>
            <person name="Baker S."/>
            <person name="Garre V."/>
            <person name="Horwitz B."/>
            <person name="Torres-Martinez S."/>
            <person name="Idnurm A."/>
            <person name="Herrera-Estrella A."/>
            <person name="Gabaldon T."/>
            <person name="Grigoriev I.V."/>
        </authorList>
    </citation>
    <scope>NUCLEOTIDE SEQUENCE [LARGE SCALE GENOMIC DNA]</scope>
    <source>
        <strain evidence="4 5">CBS 277.49</strain>
    </source>
</reference>
<dbReference type="AlphaFoldDB" id="A0A168PPT3"/>
<name>A0A168PPT3_MUCCL</name>
<organism evidence="4 5">
    <name type="scientific">Mucor lusitanicus CBS 277.49</name>
    <dbReference type="NCBI Taxonomy" id="747725"/>
    <lineage>
        <taxon>Eukaryota</taxon>
        <taxon>Fungi</taxon>
        <taxon>Fungi incertae sedis</taxon>
        <taxon>Mucoromycota</taxon>
        <taxon>Mucoromycotina</taxon>
        <taxon>Mucoromycetes</taxon>
        <taxon>Mucorales</taxon>
        <taxon>Mucorineae</taxon>
        <taxon>Mucoraceae</taxon>
        <taxon>Mucor</taxon>
    </lineage>
</organism>
<accession>A0A168PPT3</accession>
<comment type="cofactor">
    <cofactor evidence="1">
        <name>a divalent metal cation</name>
        <dbReference type="ChEBI" id="CHEBI:60240"/>
    </cofactor>
</comment>
<evidence type="ECO:0000256" key="2">
    <source>
        <dbReference type="ARBA" id="ARBA00022723"/>
    </source>
</evidence>
<evidence type="ECO:0000259" key="3">
    <source>
        <dbReference type="Pfam" id="PF13359"/>
    </source>
</evidence>
<keyword evidence="2" id="KW-0479">Metal-binding</keyword>
<evidence type="ECO:0000313" key="4">
    <source>
        <dbReference type="EMBL" id="OAD08038.1"/>
    </source>
</evidence>
<evidence type="ECO:0000313" key="5">
    <source>
        <dbReference type="Proteomes" id="UP000077051"/>
    </source>
</evidence>
<dbReference type="OrthoDB" id="78198at2759"/>
<dbReference type="EMBL" id="AMYB01000001">
    <property type="protein sequence ID" value="OAD08038.1"/>
    <property type="molecule type" value="Genomic_DNA"/>
</dbReference>
<dbReference type="PANTHER" id="PTHR48471:SF1">
    <property type="entry name" value="DDE TNP4 DOMAIN-CONTAINING PROTEIN"/>
    <property type="match status" value="1"/>
</dbReference>
<gene>
    <name evidence="4" type="ORF">MUCCIDRAFT_158276</name>
</gene>
<dbReference type="Proteomes" id="UP000077051">
    <property type="component" value="Unassembled WGS sequence"/>
</dbReference>
<dbReference type="VEuPathDB" id="FungiDB:MUCCIDRAFT_158276"/>
<dbReference type="Pfam" id="PF13359">
    <property type="entry name" value="DDE_Tnp_4"/>
    <property type="match status" value="1"/>
</dbReference>
<dbReference type="GO" id="GO:0046872">
    <property type="term" value="F:metal ion binding"/>
    <property type="evidence" value="ECO:0007669"/>
    <property type="project" value="UniProtKB-KW"/>
</dbReference>
<dbReference type="InterPro" id="IPR027806">
    <property type="entry name" value="HARBI1_dom"/>
</dbReference>
<protein>
    <recommendedName>
        <fullName evidence="3">DDE Tnp4 domain-containing protein</fullName>
    </recommendedName>
</protein>
<dbReference type="PANTHER" id="PTHR48471">
    <property type="entry name" value="DDE TNP4 DOMAIN-CONTAINING PROTEIN"/>
    <property type="match status" value="1"/>
</dbReference>